<dbReference type="PATRIC" id="fig|1398.18.peg.3398"/>
<evidence type="ECO:0008006" key="6">
    <source>
        <dbReference type="Google" id="ProtNLM"/>
    </source>
</evidence>
<keyword evidence="4" id="KW-1185">Reference proteome</keyword>
<evidence type="ECO:0000256" key="1">
    <source>
        <dbReference type="SAM" id="MobiDB-lite"/>
    </source>
</evidence>
<dbReference type="EMBL" id="LQYG01000040">
    <property type="protein sequence ID" value="KYC63399.1"/>
    <property type="molecule type" value="Genomic_DNA"/>
</dbReference>
<dbReference type="Proteomes" id="UP000075288">
    <property type="component" value="Unassembled WGS sequence"/>
</dbReference>
<evidence type="ECO:0000313" key="2">
    <source>
        <dbReference type="EMBL" id="AJO24235.1"/>
    </source>
</evidence>
<dbReference type="Proteomes" id="UP000032024">
    <property type="component" value="Chromosome"/>
</dbReference>
<sequence>MDYNKDKKGDSPEQQEKQHHHKDIEPERSPVKPQEKQK</sequence>
<accession>A0A0C5CF67</accession>
<gene>
    <name evidence="3" type="ORF">B4098_0743</name>
    <name evidence="2" type="ORF">SB48_HM08orf05511</name>
</gene>
<reference evidence="4" key="2">
    <citation type="submission" date="2015-01" db="EMBL/GenBank/DDBJ databases">
        <title>Comparative genome analysis of Bacillus coagulans HM-08, Clostridium butyricum HM-68, Bacillus subtilis HM-66 and Bacillus paralicheniformis BL-09.</title>
        <authorList>
            <person name="Zhang H."/>
        </authorList>
    </citation>
    <scope>NUCLEOTIDE SEQUENCE [LARGE SCALE GENOMIC DNA]</scope>
    <source>
        <strain evidence="4">HM-08</strain>
    </source>
</reference>
<dbReference type="AlphaFoldDB" id="A0A0C5CF67"/>
<name>A0A0C5CF67_HEYCO</name>
<feature type="region of interest" description="Disordered" evidence="1">
    <location>
        <begin position="1"/>
        <end position="38"/>
    </location>
</feature>
<evidence type="ECO:0000313" key="5">
    <source>
        <dbReference type="Proteomes" id="UP000075288"/>
    </source>
</evidence>
<reference evidence="3 5" key="3">
    <citation type="submission" date="2016-01" db="EMBL/GenBank/DDBJ databases">
        <title>Genome Sequences of Twelve Sporeforming Bacillus Species Isolated from Foods.</title>
        <authorList>
            <person name="Berendsen E.M."/>
            <person name="Wells-Bennik M.H."/>
            <person name="Krawcyk A.O."/>
            <person name="De Jong A."/>
            <person name="Holsappel S."/>
            <person name="Eijlander R.T."/>
            <person name="Kuipers O.P."/>
        </authorList>
    </citation>
    <scope>NUCLEOTIDE SEQUENCE [LARGE SCALE GENOMIC DNA]</scope>
    <source>
        <strain evidence="3 5">B4098</strain>
    </source>
</reference>
<proteinExistence type="predicted"/>
<evidence type="ECO:0000313" key="3">
    <source>
        <dbReference type="EMBL" id="KYC63399.1"/>
    </source>
</evidence>
<organism evidence="3 5">
    <name type="scientific">Heyndrickxia coagulans</name>
    <name type="common">Weizmannia coagulans</name>
    <dbReference type="NCBI Taxonomy" id="1398"/>
    <lineage>
        <taxon>Bacteria</taxon>
        <taxon>Bacillati</taxon>
        <taxon>Bacillota</taxon>
        <taxon>Bacilli</taxon>
        <taxon>Bacillales</taxon>
        <taxon>Bacillaceae</taxon>
        <taxon>Heyndrickxia</taxon>
    </lineage>
</organism>
<evidence type="ECO:0000313" key="4">
    <source>
        <dbReference type="Proteomes" id="UP000032024"/>
    </source>
</evidence>
<protein>
    <recommendedName>
        <fullName evidence="6">3-methyladenine DNA glycosylase</fullName>
    </recommendedName>
</protein>
<reference evidence="2" key="1">
    <citation type="submission" date="2015-01" db="EMBL/GenBank/DDBJ databases">
        <title>Comparative genome analysis of Bacillus coagulans HM-08, Clostridium butyricum HM-68, Bacillus subtilis HM-66 and Bacillus licheniformis BL-09.</title>
        <authorList>
            <person name="Zhang H."/>
        </authorList>
    </citation>
    <scope>NUCLEOTIDE SEQUENCE [LARGE SCALE GENOMIC DNA]</scope>
    <source>
        <strain evidence="2">HM-08</strain>
    </source>
</reference>
<dbReference type="EMBL" id="CP010525">
    <property type="protein sequence ID" value="AJO24235.1"/>
    <property type="molecule type" value="Genomic_DNA"/>
</dbReference>